<feature type="compositionally biased region" description="Basic and acidic residues" evidence="3">
    <location>
        <begin position="1113"/>
        <end position="1136"/>
    </location>
</feature>
<dbReference type="Proteomes" id="UP001642464">
    <property type="component" value="Unassembled WGS sequence"/>
</dbReference>
<dbReference type="SUPFAM" id="SSF52540">
    <property type="entry name" value="P-loop containing nucleoside triphosphate hydrolases"/>
    <property type="match status" value="1"/>
</dbReference>
<dbReference type="PANTHER" id="PTHR10903">
    <property type="entry name" value="GTPASE, IMAP FAMILY MEMBER-RELATED"/>
    <property type="match status" value="1"/>
</dbReference>
<organism evidence="5 6">
    <name type="scientific">Durusdinium trenchii</name>
    <dbReference type="NCBI Taxonomy" id="1381693"/>
    <lineage>
        <taxon>Eukaryota</taxon>
        <taxon>Sar</taxon>
        <taxon>Alveolata</taxon>
        <taxon>Dinophyceae</taxon>
        <taxon>Suessiales</taxon>
        <taxon>Symbiodiniaceae</taxon>
        <taxon>Durusdinium</taxon>
    </lineage>
</organism>
<gene>
    <name evidence="5" type="ORF">SCF082_LOCUS5051</name>
</gene>
<evidence type="ECO:0000256" key="1">
    <source>
        <dbReference type="ARBA" id="ARBA00022741"/>
    </source>
</evidence>
<dbReference type="InterPro" id="IPR006703">
    <property type="entry name" value="G_AIG1"/>
</dbReference>
<evidence type="ECO:0000256" key="2">
    <source>
        <dbReference type="ARBA" id="ARBA00023134"/>
    </source>
</evidence>
<name>A0ABP0I6K0_9DINO</name>
<feature type="region of interest" description="Disordered" evidence="3">
    <location>
        <begin position="1094"/>
        <end position="1160"/>
    </location>
</feature>
<sequence length="1160" mass="132749">MEEPLMAKDSWSSVVHVNKQEVSVSLLSGKETKCPFWPQTTVGALKVEASKLLHVRIKCLVKDSPLSDEKLLAEYVSGGDNLMGLTEDSEDNNEDLKLIEASLNTILKDWEEAIEQQERLTPTRAEVWAKADLEMLKILCPEDPGKFKEYAEKVQCLQQKGRKQRQDTSGLENGAKLKSPDFLESTDKRFRLVLNETGILTLLRTPSDVLWSSCQDPVFVSHQRSGSFERGERGRGTAKPPTFTLAIEEAKSSVALVIRDSTNQEIWSTKHRDKKNRAVPGGRLELQNNGLAILFDGNNAPVWSTGTEEGRMALPHIWGIGDHHDSGVYRNTMMHLNDQDRAKMERFLYDWAYTDNLVRKAGYVMADHLKDQTDHKLIWEIRSKLGRMTVGYNPRQDQGQANLLDECVVSFPGKFGELWKKLLKNPRLALACVYLPKPEAFMRFFKANHARDPDAALSKRCFCYCHRFHEMQKEQGCIWFELWKCNVLLANDYEQDLVVVYNDYDAQEQELFARIDGGNYKMTSLDEDPDLPHWADIRGPCRMQNYLGQSQKAEVAWLLKKKDEFERKGRPFKLRFVGLRMMEQKHKLGLFQEVNEDPLASQKALISKLETPDTVFGGRLAERRNLMPEDATTLVVIGETGVGKSSFCGLGDGTLEWTEEGWTSRFKVGHSSGNSTTREVQLEAGEWLNEKDSHVIFMDTPGLGDSQGEERDQKTLQEVGCAIRELGCIHAVVLVLDSSPTFSGNLRKELLAYQRLLGEEMWQHCVVVVNRWQYDAYSQKKREQRKSLSVEGFSQFFRKMLTEEKLLSLDEDTAERIQFFFIDTTYERDAEDDQQIMEQESMKEELSKLWTHLSNRTELPDWRVAPVYKSDTLIGLIEAAQSGDPEALLKAFTRAEDEHPRPPDVTEEKLCAIEMEAKKRSQDIKIYEAQEALLDFEYSGSVKDAELFQEMVRCAKEVCGPEKLKELPALSEYLQAMLDGSPCRPQCPPGYWKLESHATKLWVRKRTRRVVTNFWVEHDFSQNVDPVLTWAHRKEPHTEEALLQSLPELLEDLKDVLNANTEQMLRAIITEQEKKDQKQAEVEAVKSPTGSVKLEWKPEALEDPSAISNQQDCNKDVFEERKKKQQIHFEAEESPRGLKSQAEPDEDPSATSNNQECALM</sequence>
<dbReference type="EMBL" id="CAXAMM010002669">
    <property type="protein sequence ID" value="CAK8997038.1"/>
    <property type="molecule type" value="Genomic_DNA"/>
</dbReference>
<dbReference type="InterPro" id="IPR027417">
    <property type="entry name" value="P-loop_NTPase"/>
</dbReference>
<evidence type="ECO:0000259" key="4">
    <source>
        <dbReference type="Pfam" id="PF04548"/>
    </source>
</evidence>
<reference evidence="5 6" key="1">
    <citation type="submission" date="2024-02" db="EMBL/GenBank/DDBJ databases">
        <authorList>
            <person name="Chen Y."/>
            <person name="Shah S."/>
            <person name="Dougan E. K."/>
            <person name="Thang M."/>
            <person name="Chan C."/>
        </authorList>
    </citation>
    <scope>NUCLEOTIDE SEQUENCE [LARGE SCALE GENOMIC DNA]</scope>
</reference>
<evidence type="ECO:0000256" key="3">
    <source>
        <dbReference type="SAM" id="MobiDB-lite"/>
    </source>
</evidence>
<feature type="compositionally biased region" description="Polar residues" evidence="3">
    <location>
        <begin position="1149"/>
        <end position="1160"/>
    </location>
</feature>
<keyword evidence="6" id="KW-1185">Reference proteome</keyword>
<keyword evidence="2" id="KW-0342">GTP-binding</keyword>
<comment type="caution">
    <text evidence="5">The sequence shown here is derived from an EMBL/GenBank/DDBJ whole genome shotgun (WGS) entry which is preliminary data.</text>
</comment>
<protein>
    <submittedName>
        <fullName evidence="5">AIG1 family protein</fullName>
    </submittedName>
</protein>
<dbReference type="Gene3D" id="3.40.50.300">
    <property type="entry name" value="P-loop containing nucleotide triphosphate hydrolases"/>
    <property type="match status" value="1"/>
</dbReference>
<evidence type="ECO:0000313" key="6">
    <source>
        <dbReference type="Proteomes" id="UP001642464"/>
    </source>
</evidence>
<proteinExistence type="predicted"/>
<dbReference type="PANTHER" id="PTHR10903:SF184">
    <property type="entry name" value="GTP-BINDING PROTEIN A"/>
    <property type="match status" value="1"/>
</dbReference>
<dbReference type="Gene3D" id="2.90.10.30">
    <property type="match status" value="1"/>
</dbReference>
<dbReference type="Pfam" id="PF04548">
    <property type="entry name" value="AIG1"/>
    <property type="match status" value="1"/>
</dbReference>
<dbReference type="SUPFAM" id="SSF51110">
    <property type="entry name" value="alpha-D-mannose-specific plant lectins"/>
    <property type="match status" value="1"/>
</dbReference>
<dbReference type="InterPro" id="IPR045058">
    <property type="entry name" value="GIMA/IAN/Toc"/>
</dbReference>
<dbReference type="InterPro" id="IPR036426">
    <property type="entry name" value="Bulb-type_lectin_dom_sf"/>
</dbReference>
<accession>A0ABP0I6K0</accession>
<keyword evidence="1" id="KW-0547">Nucleotide-binding</keyword>
<feature type="domain" description="AIG1-type G" evidence="4">
    <location>
        <begin position="633"/>
        <end position="771"/>
    </location>
</feature>
<evidence type="ECO:0000313" key="5">
    <source>
        <dbReference type="EMBL" id="CAK8997038.1"/>
    </source>
</evidence>